<protein>
    <recommendedName>
        <fullName evidence="3">Telomere length regulation protein conserved domain-containing protein</fullName>
    </recommendedName>
</protein>
<reference evidence="4" key="1">
    <citation type="journal article" date="2020" name="Stud. Mycol.">
        <title>101 Dothideomycetes genomes: a test case for predicting lifestyles and emergence of pathogens.</title>
        <authorList>
            <person name="Haridas S."/>
            <person name="Albert R."/>
            <person name="Binder M."/>
            <person name="Bloem J."/>
            <person name="Labutti K."/>
            <person name="Salamov A."/>
            <person name="Andreopoulos B."/>
            <person name="Baker S."/>
            <person name="Barry K."/>
            <person name="Bills G."/>
            <person name="Bluhm B."/>
            <person name="Cannon C."/>
            <person name="Castanera R."/>
            <person name="Culley D."/>
            <person name="Daum C."/>
            <person name="Ezra D."/>
            <person name="Gonzalez J."/>
            <person name="Henrissat B."/>
            <person name="Kuo A."/>
            <person name="Liang C."/>
            <person name="Lipzen A."/>
            <person name="Lutzoni F."/>
            <person name="Magnuson J."/>
            <person name="Mondo S."/>
            <person name="Nolan M."/>
            <person name="Ohm R."/>
            <person name="Pangilinan J."/>
            <person name="Park H.-J."/>
            <person name="Ramirez L."/>
            <person name="Alfaro M."/>
            <person name="Sun H."/>
            <person name="Tritt A."/>
            <person name="Yoshinaga Y."/>
            <person name="Zwiers L.-H."/>
            <person name="Turgeon B."/>
            <person name="Goodwin S."/>
            <person name="Spatafora J."/>
            <person name="Crous P."/>
            <person name="Grigoriev I."/>
        </authorList>
    </citation>
    <scope>NUCLEOTIDE SEQUENCE</scope>
    <source>
        <strain evidence="4">CBS 119687</strain>
    </source>
</reference>
<dbReference type="Pfam" id="PF10193">
    <property type="entry name" value="Telomere_reg-2"/>
    <property type="match status" value="1"/>
</dbReference>
<dbReference type="OrthoDB" id="10258062at2759"/>
<dbReference type="GO" id="GO:0051083">
    <property type="term" value="P:'de novo' cotranslational protein folding"/>
    <property type="evidence" value="ECO:0007669"/>
    <property type="project" value="TreeGrafter"/>
</dbReference>
<feature type="region of interest" description="Disordered" evidence="2">
    <location>
        <begin position="505"/>
        <end position="581"/>
    </location>
</feature>
<dbReference type="PANTHER" id="PTHR15830">
    <property type="entry name" value="TELOMERE LENGTH REGULATION PROTEIN TEL2 FAMILY MEMBER"/>
    <property type="match status" value="1"/>
</dbReference>
<accession>A0A6A6ALI3</accession>
<feature type="domain" description="Telomere length regulation protein conserved" evidence="3">
    <location>
        <begin position="585"/>
        <end position="696"/>
    </location>
</feature>
<evidence type="ECO:0000313" key="5">
    <source>
        <dbReference type="Proteomes" id="UP000799771"/>
    </source>
</evidence>
<dbReference type="FunFam" id="1.25.40.720:FF:000007">
    <property type="entry name" value="WGS project CABT00000000 data, contig 2.6"/>
    <property type="match status" value="1"/>
</dbReference>
<dbReference type="GeneID" id="54405169"/>
<dbReference type="AlphaFoldDB" id="A0A6A6ALI3"/>
<dbReference type="GO" id="GO:0051879">
    <property type="term" value="F:Hsp90 protein binding"/>
    <property type="evidence" value="ECO:0007669"/>
    <property type="project" value="TreeGrafter"/>
</dbReference>
<name>A0A6A6ALI3_9PLEO</name>
<dbReference type="InterPro" id="IPR038528">
    <property type="entry name" value="TEL2_C_sf"/>
</dbReference>
<sequence>MTDFLTPISTKKVKTKDVEPLSKKIQNLEVRDAISIKSTDSALEALKNEPDWGTVNNVLTYLTSDGVNLLLPGPLFASIAHQLVNTTIPSYWRTLKESKPQAAQLARILRNPTGLGHITTRLRSLITDSRQRKGPGTARDTSEHIEDLFDVLDGVLRDDATSSFVLNDIQKYGKNAMQKTLIWKEYVSQTASGKILSIAAEAEDVLKKSESSRDGSWIADGSRFAAWLGRNIAVLMKSDDKSEEHSTAVVELCSKSLTLGYSDRVVGSLCSILIDDDRIETLRDFMSRMKTFEQRKFLNAVIAFVDKQYFPSIMVDKEDTSITASKPISSVAGLLYSLTKDNDVLKEHLVSALAKSTIPSLSESFAARRSVIAALSKDDDKIHTLLENSIRLFGDSVYIKHTPIVQQEALAQTLALCCGYVQRSQAMFLTMMAKSTYHTNGMSNRIGASSPRARFLGIAVGIAISKMVDKPELQLKIELEGADITEARWYQRLTEVNDKLGSTSDLKAQDKAKPLTKQSGRILKSALKPSKGPAITEIQGPRVVEILSESEDEDGDLLSYEKPDSDPEDETDDPEAVTRNKPTAPVYIRDLIAGLRDQENYDRHELALATAASLIRRKANFGTEVIDHLEELATILTGLQDNSELEEFAQQRQQALIAVLLAKPAQMAQWFARSFFSGDYSLTQRIAMLTTLGLGARELAGVKDSSTDNLIPPKPSFPSKQLPPHLHKMYTANQNTSPVSKLTSSMARDMLSPLASQAADQLTGPNILKVRTFSSRMEVEKKRQKPIPNALAQVVADNFFFPLSGRWWLQVRNSNDSIYASTHLLPPFLQTLSLLLNASGPNTLSLPQMTREFWDLLLSVRGLAGKDKAVLNAVLFGFLMLLETNENKERVATEHGKELMETQAWVKMVFDGLGAGSEEDERVRVLAAGVVVRCGEVVEKYQRRMAGALMDY</sequence>
<gene>
    <name evidence="4" type="ORF">P153DRAFT_309193</name>
</gene>
<dbReference type="EMBL" id="ML977500">
    <property type="protein sequence ID" value="KAF2132660.1"/>
    <property type="molecule type" value="Genomic_DNA"/>
</dbReference>
<dbReference type="Proteomes" id="UP000799771">
    <property type="component" value="Unassembled WGS sequence"/>
</dbReference>
<dbReference type="InterPro" id="IPR051970">
    <property type="entry name" value="TEL2_Regulation"/>
</dbReference>
<dbReference type="PANTHER" id="PTHR15830:SF10">
    <property type="entry name" value="TELOMERE LENGTH REGULATION PROTEIN TEL2 HOMOLOG"/>
    <property type="match status" value="1"/>
</dbReference>
<keyword evidence="5" id="KW-1185">Reference proteome</keyword>
<organism evidence="4 5">
    <name type="scientific">Dothidotthia symphoricarpi CBS 119687</name>
    <dbReference type="NCBI Taxonomy" id="1392245"/>
    <lineage>
        <taxon>Eukaryota</taxon>
        <taxon>Fungi</taxon>
        <taxon>Dikarya</taxon>
        <taxon>Ascomycota</taxon>
        <taxon>Pezizomycotina</taxon>
        <taxon>Dothideomycetes</taxon>
        <taxon>Pleosporomycetidae</taxon>
        <taxon>Pleosporales</taxon>
        <taxon>Dothidotthiaceae</taxon>
        <taxon>Dothidotthia</taxon>
    </lineage>
</organism>
<dbReference type="GO" id="GO:0042162">
    <property type="term" value="F:telomeric DNA binding"/>
    <property type="evidence" value="ECO:0007669"/>
    <property type="project" value="TreeGrafter"/>
</dbReference>
<dbReference type="InterPro" id="IPR019337">
    <property type="entry name" value="Telomere_length_regulation_dom"/>
</dbReference>
<evidence type="ECO:0000256" key="1">
    <source>
        <dbReference type="ARBA" id="ARBA00006133"/>
    </source>
</evidence>
<dbReference type="GO" id="GO:0005829">
    <property type="term" value="C:cytosol"/>
    <property type="evidence" value="ECO:0007669"/>
    <property type="project" value="TreeGrafter"/>
</dbReference>
<evidence type="ECO:0000256" key="2">
    <source>
        <dbReference type="SAM" id="MobiDB-lite"/>
    </source>
</evidence>
<evidence type="ECO:0000259" key="3">
    <source>
        <dbReference type="Pfam" id="PF10193"/>
    </source>
</evidence>
<dbReference type="RefSeq" id="XP_033527047.1">
    <property type="nucleotide sequence ID" value="XM_033664737.1"/>
</dbReference>
<feature type="compositionally biased region" description="Acidic residues" evidence="2">
    <location>
        <begin position="566"/>
        <end position="575"/>
    </location>
</feature>
<dbReference type="Gene3D" id="1.25.40.720">
    <property type="entry name" value="Telomere length regulation protein 2, C-terminal domain"/>
    <property type="match status" value="2"/>
</dbReference>
<proteinExistence type="inferred from homology"/>
<comment type="similarity">
    <text evidence="1">Belongs to the TEL2 family.</text>
</comment>
<evidence type="ECO:0000313" key="4">
    <source>
        <dbReference type="EMBL" id="KAF2132660.1"/>
    </source>
</evidence>
<dbReference type="FunFam" id="1.25.40.720:FF:000004">
    <property type="entry name" value="WGS project CABT00000000 data, contig 2.6"/>
    <property type="match status" value="1"/>
</dbReference>